<evidence type="ECO:0000256" key="3">
    <source>
        <dbReference type="ARBA" id="ARBA00022801"/>
    </source>
</evidence>
<keyword evidence="2" id="KW-0479">Metal-binding</keyword>
<dbReference type="Proteomes" id="UP000192907">
    <property type="component" value="Unassembled WGS sequence"/>
</dbReference>
<dbReference type="Pfam" id="PF04794">
    <property type="entry name" value="YdjC"/>
    <property type="match status" value="1"/>
</dbReference>
<dbReference type="PANTHER" id="PTHR31609:SF1">
    <property type="entry name" value="CARBOHYDRATE DEACETYLASE"/>
    <property type="match status" value="1"/>
</dbReference>
<keyword evidence="4" id="KW-0460">Magnesium</keyword>
<dbReference type="OrthoDB" id="9774177at2"/>
<dbReference type="GO" id="GO:0016787">
    <property type="term" value="F:hydrolase activity"/>
    <property type="evidence" value="ECO:0007669"/>
    <property type="project" value="UniProtKB-KW"/>
</dbReference>
<evidence type="ECO:0000313" key="7">
    <source>
        <dbReference type="Proteomes" id="UP000192907"/>
    </source>
</evidence>
<keyword evidence="5" id="KW-0119">Carbohydrate metabolism</keyword>
<proteinExistence type="predicted"/>
<evidence type="ECO:0000313" key="6">
    <source>
        <dbReference type="EMBL" id="SMF16167.1"/>
    </source>
</evidence>
<keyword evidence="7" id="KW-1185">Reference proteome</keyword>
<name>A0A1Y6BL84_9BACT</name>
<dbReference type="InterPro" id="IPR006879">
    <property type="entry name" value="YdjC-like"/>
</dbReference>
<sequence>MSIDRKRLIINVDDFGPSEEVSLRAIEAYQAKTISSVSAIINIDWNPKITDFALDIGIPMGIHLNYTSGKSTLLRNSSLVDDDHFFLNKNLTSTSHIAVRDLYEEFENQILRIKDLGINLTHIDNHKEQIYFCDRLFDVVFRLASEYSLPLRNPFRGLTADGMAENCHRYKIPEDLILQNRKKVRKISDIYQVKSPHRFINDIWDNSIYPSYLKRQLDEAPDLTELCVHIEGELGKSKLDFIASQEFKSHLDINGWVVVGYDCLS</sequence>
<keyword evidence="3" id="KW-0378">Hydrolase</keyword>
<evidence type="ECO:0000256" key="1">
    <source>
        <dbReference type="ARBA" id="ARBA00001946"/>
    </source>
</evidence>
<dbReference type="AlphaFoldDB" id="A0A1Y6BL84"/>
<gene>
    <name evidence="6" type="ORF">SAMN06296036_10620</name>
</gene>
<evidence type="ECO:0000256" key="5">
    <source>
        <dbReference type="ARBA" id="ARBA00023277"/>
    </source>
</evidence>
<dbReference type="InterPro" id="IPR011330">
    <property type="entry name" value="Glyco_hydro/deAcase_b/a-brl"/>
</dbReference>
<dbReference type="RefSeq" id="WP_132318108.1">
    <property type="nucleotide sequence ID" value="NZ_FWZT01000006.1"/>
</dbReference>
<evidence type="ECO:0000256" key="4">
    <source>
        <dbReference type="ARBA" id="ARBA00022842"/>
    </source>
</evidence>
<dbReference type="GO" id="GO:0046872">
    <property type="term" value="F:metal ion binding"/>
    <property type="evidence" value="ECO:0007669"/>
    <property type="project" value="UniProtKB-KW"/>
</dbReference>
<dbReference type="EMBL" id="FWZT01000006">
    <property type="protein sequence ID" value="SMF16167.1"/>
    <property type="molecule type" value="Genomic_DNA"/>
</dbReference>
<dbReference type="STRING" id="1513793.SAMN06296036_10620"/>
<comment type="cofactor">
    <cofactor evidence="1">
        <name>Mg(2+)</name>
        <dbReference type="ChEBI" id="CHEBI:18420"/>
    </cofactor>
</comment>
<protein>
    <submittedName>
        <fullName evidence="6">YdjC-like protein</fullName>
    </submittedName>
</protein>
<organism evidence="6 7">
    <name type="scientific">Pseudobacteriovorax antillogorgiicola</name>
    <dbReference type="NCBI Taxonomy" id="1513793"/>
    <lineage>
        <taxon>Bacteria</taxon>
        <taxon>Pseudomonadati</taxon>
        <taxon>Bdellovibrionota</taxon>
        <taxon>Oligoflexia</taxon>
        <taxon>Oligoflexales</taxon>
        <taxon>Pseudobacteriovoracaceae</taxon>
        <taxon>Pseudobacteriovorax</taxon>
    </lineage>
</organism>
<reference evidence="7" key="1">
    <citation type="submission" date="2017-04" db="EMBL/GenBank/DDBJ databases">
        <authorList>
            <person name="Varghese N."/>
            <person name="Submissions S."/>
        </authorList>
    </citation>
    <scope>NUCLEOTIDE SEQUENCE [LARGE SCALE GENOMIC DNA]</scope>
    <source>
        <strain evidence="7">RKEM611</strain>
    </source>
</reference>
<evidence type="ECO:0000256" key="2">
    <source>
        <dbReference type="ARBA" id="ARBA00022723"/>
    </source>
</evidence>
<dbReference type="PANTHER" id="PTHR31609">
    <property type="entry name" value="YDJC DEACETYLASE FAMILY MEMBER"/>
    <property type="match status" value="1"/>
</dbReference>
<dbReference type="GO" id="GO:0005975">
    <property type="term" value="P:carbohydrate metabolic process"/>
    <property type="evidence" value="ECO:0007669"/>
    <property type="project" value="InterPro"/>
</dbReference>
<dbReference type="Gene3D" id="3.20.20.370">
    <property type="entry name" value="Glycoside hydrolase/deacetylase"/>
    <property type="match status" value="1"/>
</dbReference>
<accession>A0A1Y6BL84</accession>
<dbReference type="SUPFAM" id="SSF88713">
    <property type="entry name" value="Glycoside hydrolase/deacetylase"/>
    <property type="match status" value="1"/>
</dbReference>
<dbReference type="GO" id="GO:0019213">
    <property type="term" value="F:deacetylase activity"/>
    <property type="evidence" value="ECO:0007669"/>
    <property type="project" value="TreeGrafter"/>
</dbReference>